<evidence type="ECO:0000313" key="5">
    <source>
        <dbReference type="Proteomes" id="UP001469553"/>
    </source>
</evidence>
<dbReference type="Proteomes" id="UP001469553">
    <property type="component" value="Unassembled WGS sequence"/>
</dbReference>
<evidence type="ECO:0000259" key="3">
    <source>
        <dbReference type="Pfam" id="PF23307"/>
    </source>
</evidence>
<evidence type="ECO:0000313" key="4">
    <source>
        <dbReference type="EMBL" id="MEQ2284652.1"/>
    </source>
</evidence>
<feature type="transmembrane region" description="Helical" evidence="1">
    <location>
        <begin position="125"/>
        <end position="143"/>
    </location>
</feature>
<dbReference type="EMBL" id="JAHRIP010011614">
    <property type="protein sequence ID" value="MEQ2284652.1"/>
    <property type="molecule type" value="Genomic_DNA"/>
</dbReference>
<feature type="transmembrane region" description="Helical" evidence="1">
    <location>
        <begin position="191"/>
        <end position="212"/>
    </location>
</feature>
<keyword evidence="1" id="KW-0812">Transmembrane</keyword>
<gene>
    <name evidence="4" type="ORF">AMECASPLE_023738</name>
</gene>
<evidence type="ECO:0000256" key="1">
    <source>
        <dbReference type="SAM" id="Phobius"/>
    </source>
</evidence>
<feature type="domain" description="KAP NTPase" evidence="2">
    <location>
        <begin position="110"/>
        <end position="428"/>
    </location>
</feature>
<proteinExistence type="predicted"/>
<comment type="caution">
    <text evidence="4">The sequence shown here is derived from an EMBL/GenBank/DDBJ whole genome shotgun (WGS) entry which is preliminary data.</text>
</comment>
<accession>A0ABV0XT36</accession>
<dbReference type="PANTHER" id="PTHR22674">
    <property type="entry name" value="NTPASE, KAP FAMILY P-LOOP DOMAIN-CONTAINING 1"/>
    <property type="match status" value="1"/>
</dbReference>
<evidence type="ECO:0008006" key="6">
    <source>
        <dbReference type="Google" id="ProtNLM"/>
    </source>
</evidence>
<dbReference type="InterPro" id="IPR057092">
    <property type="entry name" value="SAM_KIDINS220"/>
</dbReference>
<feature type="transmembrane region" description="Helical" evidence="1">
    <location>
        <begin position="88"/>
        <end position="105"/>
    </location>
</feature>
<protein>
    <recommendedName>
        <fullName evidence="6">NTPase, KAP family P-loop domain containing 1</fullName>
    </recommendedName>
</protein>
<sequence length="746" mass="86210">MTSRKDQHHRPDLAFHPTVIMTTDNIYAYALSKTLTKVSSPTTVGLYSSCQDRLDVILGQMEVYTNRECLRIEQKCHKRQKPRATKHSFTGLLALIGRLLFYTPVWTTENQNHHNVRFIYVNFSAWHFAGSDLLWAGIAIRLFHAMRLNFGKLHLALYHIAQYDEKDEIKEKVVKDGPNNWITKKVCCCPLWLFILTILVVPVLLLIVLIVWDLPKAEVKPEEQETEAISGVGVLEGFFIASLGVPGVSVLRFAFQMAKNLIFTQDWNIKRGMDNDRISSQLGFMNEVRKEIWFLTQFIKFMEVFERRRIRIMLKITNLDRCSPKKIVAVLDAMNILLSDQESPVLSILAVNPNVLLEKVKFAESCFCKEDRAHALLNRIVTLAFTVPPMCENLKRSLFHSLTNSSGFCEDSLLRRGTHRRKTSSIDLSVVEIEQSKESNPLININTETLDVKEDELEKMIQRILSNGEKKLNKYMLEDAISMKRMINSVWVTLIIMKFLKTEFPDPEHTAAWVVLANQWPCRFSWILQCVEDEKQRAAIDQRNMSADNSKTLWEVFSESREELYLMRAQIEDLLEQDGDPEVFEALLKDDEFEFTLKNLEIFQVTMVNLDQSIRRELALIRGTSRLEDSGWMRTIAPLPITTLMKMTTDDICKEMKRMKLEGKYIETVKEHKLNGSALVFGDVDDLKTLLGMTFGEWATFKLHFLSFVSPHRPQYENMPPFSSRNPLSKFFHHAPHNNSSTPSLC</sequence>
<dbReference type="InterPro" id="IPR011646">
    <property type="entry name" value="KAP_P-loop"/>
</dbReference>
<keyword evidence="1" id="KW-1133">Transmembrane helix</keyword>
<dbReference type="Pfam" id="PF07693">
    <property type="entry name" value="KAP_NTPase"/>
    <property type="match status" value="1"/>
</dbReference>
<keyword evidence="1" id="KW-0472">Membrane</keyword>
<name>A0ABV0XT36_9TELE</name>
<evidence type="ECO:0000259" key="2">
    <source>
        <dbReference type="Pfam" id="PF07693"/>
    </source>
</evidence>
<keyword evidence="5" id="KW-1185">Reference proteome</keyword>
<organism evidence="4 5">
    <name type="scientific">Ameca splendens</name>
    <dbReference type="NCBI Taxonomy" id="208324"/>
    <lineage>
        <taxon>Eukaryota</taxon>
        <taxon>Metazoa</taxon>
        <taxon>Chordata</taxon>
        <taxon>Craniata</taxon>
        <taxon>Vertebrata</taxon>
        <taxon>Euteleostomi</taxon>
        <taxon>Actinopterygii</taxon>
        <taxon>Neopterygii</taxon>
        <taxon>Teleostei</taxon>
        <taxon>Neoteleostei</taxon>
        <taxon>Acanthomorphata</taxon>
        <taxon>Ovalentaria</taxon>
        <taxon>Atherinomorphae</taxon>
        <taxon>Cyprinodontiformes</taxon>
        <taxon>Goodeidae</taxon>
        <taxon>Ameca</taxon>
    </lineage>
</organism>
<feature type="domain" description="Kinase D-interacting substrate of 220 kDa-like SAM" evidence="3">
    <location>
        <begin position="642"/>
        <end position="706"/>
    </location>
</feature>
<reference evidence="4 5" key="1">
    <citation type="submission" date="2021-06" db="EMBL/GenBank/DDBJ databases">
        <authorList>
            <person name="Palmer J.M."/>
        </authorList>
    </citation>
    <scope>NUCLEOTIDE SEQUENCE [LARGE SCALE GENOMIC DNA]</scope>
    <source>
        <strain evidence="4 5">AS_MEX2019</strain>
        <tissue evidence="4">Muscle</tissue>
    </source>
</reference>
<dbReference type="InterPro" id="IPR052754">
    <property type="entry name" value="NTPase_KAP_P-loop"/>
</dbReference>
<dbReference type="PANTHER" id="PTHR22674:SF6">
    <property type="entry name" value="NTPASE KAP FAMILY P-LOOP DOMAIN-CONTAINING PROTEIN 1"/>
    <property type="match status" value="1"/>
</dbReference>
<dbReference type="Pfam" id="PF23307">
    <property type="entry name" value="SAM_KIDINS220"/>
    <property type="match status" value="1"/>
</dbReference>